<dbReference type="Pfam" id="PF07883">
    <property type="entry name" value="Cupin_2"/>
    <property type="match status" value="1"/>
</dbReference>
<dbReference type="InterPro" id="IPR013096">
    <property type="entry name" value="Cupin_2"/>
</dbReference>
<reference evidence="2 3" key="1">
    <citation type="submission" date="2024-07" db="EMBL/GenBank/DDBJ databases">
        <title>A survey of Mimosa microsymbionts across Brazilian biomes reveals a high diversity of Paraburkholderia nodulating endemic species, but also that Cupriavidus is common as a symbiont of widespread species.</title>
        <authorList>
            <person name="Rouws L."/>
            <person name="Barauna A."/>
            <person name="Beukes C."/>
            <person name="Rouws J.R.C."/>
            <person name="De Faria S.M."/>
            <person name="Gross E."/>
            <person name="Bueno Dos Reis Junior F."/>
            <person name="Simon M.F."/>
            <person name="Maluk M."/>
            <person name="Odee D.W."/>
            <person name="Kenicer G."/>
            <person name="Young J.P.W."/>
            <person name="Reis V.M."/>
            <person name="Zilli J."/>
            <person name="James E.K."/>
        </authorList>
    </citation>
    <scope>NUCLEOTIDE SEQUENCE [LARGE SCALE GENOMIC DNA]</scope>
    <source>
        <strain evidence="2 3">BR14375</strain>
    </source>
</reference>
<evidence type="ECO:0000313" key="2">
    <source>
        <dbReference type="EMBL" id="MEX3754087.1"/>
    </source>
</evidence>
<evidence type="ECO:0000313" key="3">
    <source>
        <dbReference type="Proteomes" id="UP001558535"/>
    </source>
</evidence>
<dbReference type="InterPro" id="IPR052538">
    <property type="entry name" value="Flavonoid_dioxygenase-like"/>
</dbReference>
<dbReference type="Proteomes" id="UP001558535">
    <property type="component" value="Unassembled WGS sequence"/>
</dbReference>
<feature type="domain" description="Cupin type-2" evidence="1">
    <location>
        <begin position="305"/>
        <end position="359"/>
    </location>
</feature>
<sequence>MTSTSLLPAPLAGIRGFLVPMKCADLAATTQFFIERLGFRIDAIFPADSPRTAILSGCNITLRLGVDVADGVTKLDVLCDDAFQLGGEARTLTAPNGAEIRLVPADPPMKQPVNRQELVLSRAGDGATWTVGRAGLRYRDLLPNRHGGAFIASHIRILEGGPVPDYVHFHKIRFQMIFCRKGWVRVVYEGRGEPFVLNAGDCVLQPPQIRHRVLESSAGAEVIEIGTPAEHITMADHEMSLPSATLEPDREFDGQRFVRYEQKHASWNPWRIEGFVASDTGIGAATRGLAGVRVVRPKTSPCVDPQQHASEFCFFFVLSGRMTVRQGADAYPLAADDSITIPGETPYSFVDCSSDLELLEVTLPAELSI</sequence>
<protein>
    <submittedName>
        <fullName evidence="2">Cupin domain-containing protein</fullName>
    </submittedName>
</protein>
<dbReference type="SUPFAM" id="SSF51182">
    <property type="entry name" value="RmlC-like cupins"/>
    <property type="match status" value="1"/>
</dbReference>
<proteinExistence type="predicted"/>
<name>A0ABV3WLM5_9BURK</name>
<dbReference type="EMBL" id="JBFPKE010000024">
    <property type="protein sequence ID" value="MEX3754087.1"/>
    <property type="molecule type" value="Genomic_DNA"/>
</dbReference>
<dbReference type="Gene3D" id="2.60.120.10">
    <property type="entry name" value="Jelly Rolls"/>
    <property type="match status" value="2"/>
</dbReference>
<evidence type="ECO:0000259" key="1">
    <source>
        <dbReference type="Pfam" id="PF07883"/>
    </source>
</evidence>
<keyword evidence="3" id="KW-1185">Reference proteome</keyword>
<comment type="caution">
    <text evidence="2">The sequence shown here is derived from an EMBL/GenBank/DDBJ whole genome shotgun (WGS) entry which is preliminary data.</text>
</comment>
<dbReference type="InterPro" id="IPR011051">
    <property type="entry name" value="RmlC_Cupin_sf"/>
</dbReference>
<accession>A0ABV3WLM5</accession>
<dbReference type="PANTHER" id="PTHR43346">
    <property type="entry name" value="LIGAND BINDING DOMAIN PROTEIN, PUTATIVE (AFU_ORTHOLOGUE AFUA_6G14370)-RELATED"/>
    <property type="match status" value="1"/>
</dbReference>
<dbReference type="RefSeq" id="WP_368580826.1">
    <property type="nucleotide sequence ID" value="NZ_JBFPKB010000027.1"/>
</dbReference>
<dbReference type="InterPro" id="IPR014710">
    <property type="entry name" value="RmlC-like_jellyroll"/>
</dbReference>
<gene>
    <name evidence="2" type="ORF">AB3X84_29360</name>
</gene>
<organism evidence="2 3">
    <name type="scientific">Paraburkholderia phenoliruptrix</name>
    <dbReference type="NCBI Taxonomy" id="252970"/>
    <lineage>
        <taxon>Bacteria</taxon>
        <taxon>Pseudomonadati</taxon>
        <taxon>Pseudomonadota</taxon>
        <taxon>Betaproteobacteria</taxon>
        <taxon>Burkholderiales</taxon>
        <taxon>Burkholderiaceae</taxon>
        <taxon>Paraburkholderia</taxon>
    </lineage>
</organism>
<dbReference type="PANTHER" id="PTHR43346:SF1">
    <property type="entry name" value="QUERCETIN 2,3-DIOXYGENASE-RELATED"/>
    <property type="match status" value="1"/>
</dbReference>